<keyword evidence="3" id="KW-1185">Reference proteome</keyword>
<evidence type="ECO:0000256" key="1">
    <source>
        <dbReference type="SAM" id="Phobius"/>
    </source>
</evidence>
<feature type="transmembrane region" description="Helical" evidence="1">
    <location>
        <begin position="337"/>
        <end position="358"/>
    </location>
</feature>
<dbReference type="GeneID" id="6082973"/>
<reference evidence="2 3" key="1">
    <citation type="journal article" date="2008" name="Nature">
        <title>The genome of Laccaria bicolor provides insights into mycorrhizal symbiosis.</title>
        <authorList>
            <person name="Martin F."/>
            <person name="Aerts A."/>
            <person name="Ahren D."/>
            <person name="Brun A."/>
            <person name="Danchin E.G.J."/>
            <person name="Duchaussoy F."/>
            <person name="Gibon J."/>
            <person name="Kohler A."/>
            <person name="Lindquist E."/>
            <person name="Pereda V."/>
            <person name="Salamov A."/>
            <person name="Shapiro H.J."/>
            <person name="Wuyts J."/>
            <person name="Blaudez D."/>
            <person name="Buee M."/>
            <person name="Brokstein P."/>
            <person name="Canbaeck B."/>
            <person name="Cohen D."/>
            <person name="Courty P.E."/>
            <person name="Coutinho P.M."/>
            <person name="Delaruelle C."/>
            <person name="Detter J.C."/>
            <person name="Deveau A."/>
            <person name="DiFazio S."/>
            <person name="Duplessis S."/>
            <person name="Fraissinet-Tachet L."/>
            <person name="Lucic E."/>
            <person name="Frey-Klett P."/>
            <person name="Fourrey C."/>
            <person name="Feussner I."/>
            <person name="Gay G."/>
            <person name="Grimwood J."/>
            <person name="Hoegger P.J."/>
            <person name="Jain P."/>
            <person name="Kilaru S."/>
            <person name="Labbe J."/>
            <person name="Lin Y.C."/>
            <person name="Legue V."/>
            <person name="Le Tacon F."/>
            <person name="Marmeisse R."/>
            <person name="Melayah D."/>
            <person name="Montanini B."/>
            <person name="Muratet M."/>
            <person name="Nehls U."/>
            <person name="Niculita-Hirzel H."/>
            <person name="Oudot-Le Secq M.P."/>
            <person name="Peter M."/>
            <person name="Quesneville H."/>
            <person name="Rajashekar B."/>
            <person name="Reich M."/>
            <person name="Rouhier N."/>
            <person name="Schmutz J."/>
            <person name="Yin T."/>
            <person name="Chalot M."/>
            <person name="Henrissat B."/>
            <person name="Kuees U."/>
            <person name="Lucas S."/>
            <person name="Van de Peer Y."/>
            <person name="Podila G.K."/>
            <person name="Polle A."/>
            <person name="Pukkila P.J."/>
            <person name="Richardson P.M."/>
            <person name="Rouze P."/>
            <person name="Sanders I.R."/>
            <person name="Stajich J.E."/>
            <person name="Tunlid A."/>
            <person name="Tuskan G."/>
            <person name="Grigoriev I.V."/>
        </authorList>
    </citation>
    <scope>NUCLEOTIDE SEQUENCE [LARGE SCALE GENOMIC DNA]</scope>
    <source>
        <strain evidence="3">S238N-H82 / ATCC MYA-4686</strain>
    </source>
</reference>
<evidence type="ECO:0000313" key="3">
    <source>
        <dbReference type="Proteomes" id="UP000001194"/>
    </source>
</evidence>
<keyword evidence="1" id="KW-0812">Transmembrane</keyword>
<dbReference type="RefSeq" id="XP_001887408.1">
    <property type="nucleotide sequence ID" value="XM_001887373.1"/>
</dbReference>
<keyword evidence="1" id="KW-1133">Transmembrane helix</keyword>
<sequence length="643" mass="71413">MWCTALQSYTLASPMAEPPSANSSHLGSSSPLPFPIPNFGNAFVEISALTTFIGSSVAESLILGNEGGAGVAWATMSAFGLMDMVKTCVGAASPGWLRTMIGARSENTDAAVGLEVASSARGRGAMKVRRSYGERGPSGLSVDASVFLNLRRKPTASEYEIKWEEIYAFDKLISRGLAGFPDDKPHEAATAPEKIALRDPQAHTARRNVKKPSKHIDMTPDVYLYSVSPFYPPHNPWFQIPVLLLSLAKVGEGFILYHFAGALGIVTLIPWAYFFLVACIIELREIIVARRPAVFDGEIDIVVGQLPSMTQLAESPPQSWVVIGAPRSPRKTVWWKAAWVLGALICPFVTGFTYLSLAQQTNEIVMLWLMFQGLWLLGRMLVHHYAESPKEAIAPRLLYKRPWETLPGIFRERIVNLMAALSKYMVSVHPRQEHAYRDNSSTPLELRRIIIETPTMLNYPLNEPWKPSNYDRSQVDIEIHAVIGDPTLISAVWLANIPGLTFESMYDTCILSLKLPLATSQYATIPCVRFLAGVPASEPLIFDEETNQPFDSVPQFFPKGRLHEPQCTWWYLIPAGERSWLVIRQDVWSPVLGKHSAEVMSDERVTAILSRGNLLISIAHVDDVKSALENSRKARETLTEILS</sequence>
<proteinExistence type="predicted"/>
<dbReference type="OrthoDB" id="3024632at2759"/>
<gene>
    <name evidence="2" type="ORF">LACBIDRAFT_310208</name>
</gene>
<protein>
    <submittedName>
        <fullName evidence="2">Predicted protein</fullName>
    </submittedName>
</protein>
<dbReference type="HOGENOM" id="CLU_033572_0_0_1"/>
<dbReference type="InParanoid" id="B0DTQ0"/>
<evidence type="ECO:0000313" key="2">
    <source>
        <dbReference type="EMBL" id="EDR02017.1"/>
    </source>
</evidence>
<dbReference type="Proteomes" id="UP000001194">
    <property type="component" value="Unassembled WGS sequence"/>
</dbReference>
<dbReference type="AlphaFoldDB" id="B0DTQ0"/>
<name>B0DTQ0_LACBS</name>
<dbReference type="KEGG" id="lbc:LACBIDRAFT_310208"/>
<organism evidence="3">
    <name type="scientific">Laccaria bicolor (strain S238N-H82 / ATCC MYA-4686)</name>
    <name type="common">Bicoloured deceiver</name>
    <name type="synonym">Laccaria laccata var. bicolor</name>
    <dbReference type="NCBI Taxonomy" id="486041"/>
    <lineage>
        <taxon>Eukaryota</taxon>
        <taxon>Fungi</taxon>
        <taxon>Dikarya</taxon>
        <taxon>Basidiomycota</taxon>
        <taxon>Agaricomycotina</taxon>
        <taxon>Agaricomycetes</taxon>
        <taxon>Agaricomycetidae</taxon>
        <taxon>Agaricales</taxon>
        <taxon>Agaricineae</taxon>
        <taxon>Hydnangiaceae</taxon>
        <taxon>Laccaria</taxon>
    </lineage>
</organism>
<accession>B0DTQ0</accession>
<keyword evidence="1" id="KW-0472">Membrane</keyword>
<dbReference type="EMBL" id="DS547134">
    <property type="protein sequence ID" value="EDR02017.1"/>
    <property type="molecule type" value="Genomic_DNA"/>
</dbReference>
<feature type="transmembrane region" description="Helical" evidence="1">
    <location>
        <begin position="255"/>
        <end position="281"/>
    </location>
</feature>